<comment type="caution">
    <text evidence="1">The sequence shown here is derived from an EMBL/GenBank/DDBJ whole genome shotgun (WGS) entry which is preliminary data.</text>
</comment>
<evidence type="ECO:0000313" key="3">
    <source>
        <dbReference type="Proteomes" id="UP000094271"/>
    </source>
</evidence>
<keyword evidence="4" id="KW-1185">Reference proteome</keyword>
<reference evidence="1 3" key="2">
    <citation type="submission" date="2016-08" db="EMBL/GenBank/DDBJ databases">
        <authorList>
            <person name="Seilhamer J.J."/>
        </authorList>
    </citation>
    <scope>NUCLEOTIDE SEQUENCE [LARGE SCALE GENOMIC DNA]</scope>
    <source>
        <strain evidence="1 3">NML150140-1</strain>
    </source>
</reference>
<sequence length="374" mass="43213">MRFEVSAFYADEDFIFLFRPCRVYPQGMNSSDFIGIIYCLCMAEWPEFYYTGNNGSYCGEGKMRKSKSTAVFWLCAVLIGSVFITGCSSESTNNRKAVTLKWNQETEETESAVESTEEDNSAFNWEILQKMKELNENGEYLDAVKAAQDMDKMSDYSPEIAALRNQIIRENREYFETQIDPAFENGDYYLIGALSNLFLFDKEKKSEYDFVKKLQGEYVLSAEPDGVICVIISGYEIQINGRKSKFSYKRIKPFEQIDYYENRLFLEDGTKVEEVNVGVIAVTYKNKMCIKYTIAGDKENTDKTEKESEAEKEKEYSENEPCIGMTKGEVLNSDWGMPTEINKTTYEWGVSEQWVYPDNKYIYIEEDVVVAITE</sequence>
<dbReference type="Proteomes" id="UP000094869">
    <property type="component" value="Unassembled WGS sequence"/>
</dbReference>
<evidence type="ECO:0000313" key="2">
    <source>
        <dbReference type="EMBL" id="ODR61656.1"/>
    </source>
</evidence>
<dbReference type="EMBL" id="MEHD01000006">
    <property type="protein sequence ID" value="ODR61656.1"/>
    <property type="molecule type" value="Genomic_DNA"/>
</dbReference>
<dbReference type="EMBL" id="MEHA01000048">
    <property type="protein sequence ID" value="ODR37849.1"/>
    <property type="molecule type" value="Genomic_DNA"/>
</dbReference>
<protein>
    <submittedName>
        <fullName evidence="1">Uncharacterized protein</fullName>
    </submittedName>
</protein>
<name>A0A1E3U657_9FIRM</name>
<dbReference type="Proteomes" id="UP000094271">
    <property type="component" value="Unassembled WGS sequence"/>
</dbReference>
<proteinExistence type="predicted"/>
<gene>
    <name evidence="1" type="ORF">BEI59_34770</name>
    <name evidence="2" type="ORF">BEI63_01645</name>
</gene>
<organism evidence="1 3">
    <name type="scientific">Eisenbergiella tayi</name>
    <dbReference type="NCBI Taxonomy" id="1432052"/>
    <lineage>
        <taxon>Bacteria</taxon>
        <taxon>Bacillati</taxon>
        <taxon>Bacillota</taxon>
        <taxon>Clostridia</taxon>
        <taxon>Lachnospirales</taxon>
        <taxon>Lachnospiraceae</taxon>
        <taxon>Eisenbergiella</taxon>
    </lineage>
</organism>
<evidence type="ECO:0000313" key="4">
    <source>
        <dbReference type="Proteomes" id="UP000094869"/>
    </source>
</evidence>
<dbReference type="AlphaFoldDB" id="A0A1E3U657"/>
<reference evidence="2 4" key="1">
    <citation type="submission" date="2016-08" db="EMBL/GenBank/DDBJ databases">
        <title>Characterization of Isolates of Eisenbergiella tayi Derived from Blood Cultures, Using Whole Genome Sequencing.</title>
        <authorList>
            <person name="Bernier A.-M."/>
            <person name="Burdz T."/>
            <person name="Wiebe D."/>
            <person name="Bernard K."/>
        </authorList>
    </citation>
    <scope>NUCLEOTIDE SEQUENCE [LARGE SCALE GENOMIC DNA]</scope>
    <source>
        <strain evidence="2 4">NML120146</strain>
    </source>
</reference>
<evidence type="ECO:0000313" key="1">
    <source>
        <dbReference type="EMBL" id="ODR37849.1"/>
    </source>
</evidence>
<accession>A0A1E3U657</accession>